<evidence type="ECO:0000256" key="2">
    <source>
        <dbReference type="ARBA" id="ARBA00023054"/>
    </source>
</evidence>
<evidence type="ECO:0000313" key="6">
    <source>
        <dbReference type="Proteomes" id="UP000667349"/>
    </source>
</evidence>
<keyword evidence="6" id="KW-1185">Reference proteome</keyword>
<feature type="non-terminal residue" evidence="5">
    <location>
        <position position="1"/>
    </location>
</feature>
<evidence type="ECO:0000256" key="3">
    <source>
        <dbReference type="SAM" id="Coils"/>
    </source>
</evidence>
<sequence length="402" mass="46658">MESAIAGRRRTATRHSAEDQALDQIAKEAEARLAARRQARAEAREIRMRELERQQKEAEENADRVYDICAVDINRTMRVTPDPVRTSRLLTNSNNFQSSRRSSEDSLEDAGLSRDIRLELKEFEEKFRKAMIANAQLDNEKSSYAYQVDLLKDKLEELEETTTQLRRELREKNRDVEQLKRVSQRLKEDLDICRAQLVERDTLIQENGLVIVDNKENEDEDNENIENGLCHKKKVLVSTEAAELLETAGKGSLDIRLRKFASEKKELQDEIRHLRLELEETRNRMRPEKSSGSILGLSDNEDIQREANKLLADYKFKLQKAEQDMSTLQATVARLESQVIRYKSAAEASEKAEDELKVEKRKLQREVRETQSRVEELETANSHLQRRLDKLKNAKSALLKEL</sequence>
<feature type="coiled-coil region" evidence="3">
    <location>
        <begin position="257"/>
        <end position="401"/>
    </location>
</feature>
<dbReference type="Pfam" id="PF09738">
    <property type="entry name" value="LRRFIP"/>
    <property type="match status" value="1"/>
</dbReference>
<dbReference type="Gene3D" id="1.20.5.4090">
    <property type="match status" value="1"/>
</dbReference>
<comment type="similarity">
    <text evidence="1">Belongs to the LRRFIP family.</text>
</comment>
<dbReference type="PANTHER" id="PTHR19212:SF0">
    <property type="entry name" value="LD07988P"/>
    <property type="match status" value="1"/>
</dbReference>
<name>A0A836E6X9_9HYME</name>
<protein>
    <submittedName>
        <fullName evidence="5">LRRF2 protein</fullName>
    </submittedName>
</protein>
<dbReference type="InterPro" id="IPR019139">
    <property type="entry name" value="LRRFIP1/2"/>
</dbReference>
<dbReference type="GO" id="GO:0006355">
    <property type="term" value="P:regulation of DNA-templated transcription"/>
    <property type="evidence" value="ECO:0007669"/>
    <property type="project" value="InterPro"/>
</dbReference>
<feature type="region of interest" description="Disordered" evidence="4">
    <location>
        <begin position="84"/>
        <end position="108"/>
    </location>
</feature>
<dbReference type="Proteomes" id="UP000667349">
    <property type="component" value="Unassembled WGS sequence"/>
</dbReference>
<feature type="non-terminal residue" evidence="5">
    <location>
        <position position="402"/>
    </location>
</feature>
<evidence type="ECO:0000256" key="1">
    <source>
        <dbReference type="ARBA" id="ARBA00008275"/>
    </source>
</evidence>
<evidence type="ECO:0000256" key="4">
    <source>
        <dbReference type="SAM" id="MobiDB-lite"/>
    </source>
</evidence>
<feature type="coiled-coil region" evidence="3">
    <location>
        <begin position="120"/>
        <end position="196"/>
    </location>
</feature>
<proteinExistence type="inferred from homology"/>
<feature type="region of interest" description="Disordered" evidence="4">
    <location>
        <begin position="1"/>
        <end position="22"/>
    </location>
</feature>
<evidence type="ECO:0000313" key="5">
    <source>
        <dbReference type="EMBL" id="KAG5313481.1"/>
    </source>
</evidence>
<organism evidence="5 6">
    <name type="scientific">Acromyrmex insinuator</name>
    <dbReference type="NCBI Taxonomy" id="230686"/>
    <lineage>
        <taxon>Eukaryota</taxon>
        <taxon>Metazoa</taxon>
        <taxon>Ecdysozoa</taxon>
        <taxon>Arthropoda</taxon>
        <taxon>Hexapoda</taxon>
        <taxon>Insecta</taxon>
        <taxon>Pterygota</taxon>
        <taxon>Neoptera</taxon>
        <taxon>Endopterygota</taxon>
        <taxon>Hymenoptera</taxon>
        <taxon>Apocrita</taxon>
        <taxon>Aculeata</taxon>
        <taxon>Formicoidea</taxon>
        <taxon>Formicidae</taxon>
        <taxon>Myrmicinae</taxon>
        <taxon>Acromyrmex</taxon>
    </lineage>
</organism>
<dbReference type="EMBL" id="JAANHZ010000245">
    <property type="protein sequence ID" value="KAG5313481.1"/>
    <property type="molecule type" value="Genomic_DNA"/>
</dbReference>
<gene>
    <name evidence="5" type="primary">Lrrfip2</name>
    <name evidence="5" type="ORF">G6Z75_0001685</name>
</gene>
<reference evidence="5" key="1">
    <citation type="submission" date="2020-02" db="EMBL/GenBank/DDBJ databases">
        <title>Relaxed selection underlies rapid genomic changes in the transitions from sociality to social parasitism in ants.</title>
        <authorList>
            <person name="Bi X."/>
        </authorList>
    </citation>
    <scope>NUCLEOTIDE SEQUENCE</scope>
    <source>
        <strain evidence="5">BGI-DK2013a</strain>
        <tissue evidence="5">Whole body</tissue>
    </source>
</reference>
<feature type="coiled-coil region" evidence="3">
    <location>
        <begin position="26"/>
        <end position="68"/>
    </location>
</feature>
<dbReference type="AlphaFoldDB" id="A0A836E6X9"/>
<keyword evidence="2 3" id="KW-0175">Coiled coil</keyword>
<accession>A0A836E6X9</accession>
<comment type="caution">
    <text evidence="5">The sequence shown here is derived from an EMBL/GenBank/DDBJ whole genome shotgun (WGS) entry which is preliminary data.</text>
</comment>
<dbReference type="PANTHER" id="PTHR19212">
    <property type="entry name" value="LEUCINE RICH REPEAT IN FLII INTERACTING PROTEIN"/>
    <property type="match status" value="1"/>
</dbReference>